<evidence type="ECO:0000313" key="2">
    <source>
        <dbReference type="EMBL" id="KNX39303.1"/>
    </source>
</evidence>
<dbReference type="STRING" id="1631356.VV01_08085"/>
<gene>
    <name evidence="2" type="ORF">VV01_08085</name>
</gene>
<dbReference type="AlphaFoldDB" id="A0A0L6CP40"/>
<dbReference type="SUPFAM" id="SSF53474">
    <property type="entry name" value="alpha/beta-Hydrolases"/>
    <property type="match status" value="1"/>
</dbReference>
<dbReference type="PANTHER" id="PTHR10824:SF4">
    <property type="entry name" value="ACYL-COENZYME A THIOESTERASE 1-LIKE"/>
    <property type="match status" value="1"/>
</dbReference>
<organism evidence="2 3">
    <name type="scientific">Luteipulveratus halotolerans</name>
    <dbReference type="NCBI Taxonomy" id="1631356"/>
    <lineage>
        <taxon>Bacteria</taxon>
        <taxon>Bacillati</taxon>
        <taxon>Actinomycetota</taxon>
        <taxon>Actinomycetes</taxon>
        <taxon>Micrococcales</taxon>
        <taxon>Dermacoccaceae</taxon>
        <taxon>Luteipulveratus</taxon>
    </lineage>
</organism>
<evidence type="ECO:0000259" key="1">
    <source>
        <dbReference type="Pfam" id="PF08840"/>
    </source>
</evidence>
<sequence length="270" mass="28165">MLSRPNGILVEPENPCGTGVLVVAGSSGRVDEGRARLLARHGATAMSIQWFGCEGQPDGPYDVPLETFTAALDELATRCDRLAMIGTSFGAEATLLTSACDQRVTAAVAFAPSPVVWAGVRPDGSVTSHWTRAGEPLPYLPFVEPSQPVGDPPAFRCTYAESLAAAAPETVAAATIPVEAIAGAVVLIAGGDDQVWPADAWVDTIARRRTDAGRETTVVTAARAGHRTVLPGEDVVRAGAAIARGGTPDADSDLGRRAWPHLVRALQLRL</sequence>
<accession>A0A0L6CP40</accession>
<keyword evidence="3" id="KW-1185">Reference proteome</keyword>
<dbReference type="InterPro" id="IPR029058">
    <property type="entry name" value="AB_hydrolase_fold"/>
</dbReference>
<dbReference type="PANTHER" id="PTHR10824">
    <property type="entry name" value="ACYL-COENZYME A THIOESTERASE-RELATED"/>
    <property type="match status" value="1"/>
</dbReference>
<dbReference type="Gene3D" id="3.40.50.1820">
    <property type="entry name" value="alpha/beta hydrolase"/>
    <property type="match status" value="1"/>
</dbReference>
<dbReference type="GO" id="GO:0047617">
    <property type="term" value="F:fatty acyl-CoA hydrolase activity"/>
    <property type="evidence" value="ECO:0007669"/>
    <property type="project" value="TreeGrafter"/>
</dbReference>
<dbReference type="InterPro" id="IPR014940">
    <property type="entry name" value="BAAT_C"/>
</dbReference>
<dbReference type="GO" id="GO:0006631">
    <property type="term" value="P:fatty acid metabolic process"/>
    <property type="evidence" value="ECO:0007669"/>
    <property type="project" value="TreeGrafter"/>
</dbReference>
<dbReference type="EMBL" id="LAIR01000002">
    <property type="protein sequence ID" value="KNX39303.1"/>
    <property type="molecule type" value="Genomic_DNA"/>
</dbReference>
<evidence type="ECO:0000313" key="3">
    <source>
        <dbReference type="Proteomes" id="UP000037397"/>
    </source>
</evidence>
<proteinExistence type="predicted"/>
<feature type="domain" description="BAAT/Acyl-CoA thioester hydrolase C-terminal" evidence="1">
    <location>
        <begin position="79"/>
        <end position="264"/>
    </location>
</feature>
<dbReference type="Pfam" id="PF08840">
    <property type="entry name" value="BAAT_C"/>
    <property type="match status" value="1"/>
</dbReference>
<protein>
    <recommendedName>
        <fullName evidence="1">BAAT/Acyl-CoA thioester hydrolase C-terminal domain-containing protein</fullName>
    </recommendedName>
</protein>
<name>A0A0L6CP40_9MICO</name>
<comment type="caution">
    <text evidence="2">The sequence shown here is derived from an EMBL/GenBank/DDBJ whole genome shotgun (WGS) entry which is preliminary data.</text>
</comment>
<reference evidence="3" key="1">
    <citation type="submission" date="2015-03" db="EMBL/GenBank/DDBJ databases">
        <title>Luteipulveratus halotolerans sp. nov., a novel actinobacterium (Dermacoccaceae) from Sarawak, Malaysia.</title>
        <authorList>
            <person name="Juboi H."/>
            <person name="Basik A."/>
            <person name="Shamsul S.S."/>
            <person name="Arnold P."/>
            <person name="Schmitt E.K."/>
            <person name="Sanglier J.-J."/>
            <person name="Yeo T."/>
        </authorList>
    </citation>
    <scope>NUCLEOTIDE SEQUENCE [LARGE SCALE GENOMIC DNA]</scope>
    <source>
        <strain evidence="3">C296001</strain>
    </source>
</reference>
<dbReference type="Proteomes" id="UP000037397">
    <property type="component" value="Unassembled WGS sequence"/>
</dbReference>
<dbReference type="GO" id="GO:0006637">
    <property type="term" value="P:acyl-CoA metabolic process"/>
    <property type="evidence" value="ECO:0007669"/>
    <property type="project" value="TreeGrafter"/>
</dbReference>